<feature type="region of interest" description="Disordered" evidence="2">
    <location>
        <begin position="249"/>
        <end position="287"/>
    </location>
</feature>
<accession>A0A1I7S305</accession>
<dbReference type="OrthoDB" id="10659743at2759"/>
<dbReference type="EMBL" id="CAJFCV020000004">
    <property type="protein sequence ID" value="CAG9116052.1"/>
    <property type="molecule type" value="Genomic_DNA"/>
</dbReference>
<gene>
    <name evidence="3" type="ORF">BXYJ_LOCUS9196</name>
</gene>
<evidence type="ECO:0000313" key="3">
    <source>
        <dbReference type="EMBL" id="CAD5226651.1"/>
    </source>
</evidence>
<feature type="coiled-coil region" evidence="1">
    <location>
        <begin position="29"/>
        <end position="63"/>
    </location>
</feature>
<dbReference type="EMBL" id="CAJFDI010000004">
    <property type="protein sequence ID" value="CAD5226651.1"/>
    <property type="molecule type" value="Genomic_DNA"/>
</dbReference>
<keyword evidence="6" id="KW-1185">Reference proteome</keyword>
<dbReference type="AlphaFoldDB" id="A0A1I7S305"/>
<name>A0A1I7S305_BURXY</name>
<proteinExistence type="predicted"/>
<dbReference type="Proteomes" id="UP000095284">
    <property type="component" value="Unplaced"/>
</dbReference>
<evidence type="ECO:0000256" key="1">
    <source>
        <dbReference type="SAM" id="Coils"/>
    </source>
</evidence>
<reference evidence="7" key="1">
    <citation type="submission" date="2016-11" db="UniProtKB">
        <authorList>
            <consortium name="WormBaseParasite"/>
        </authorList>
    </citation>
    <scope>IDENTIFICATION</scope>
</reference>
<evidence type="ECO:0000256" key="2">
    <source>
        <dbReference type="SAM" id="MobiDB-lite"/>
    </source>
</evidence>
<evidence type="ECO:0000313" key="7">
    <source>
        <dbReference type="WBParaSite" id="BXY_0738500.1"/>
    </source>
</evidence>
<evidence type="ECO:0000313" key="6">
    <source>
        <dbReference type="Proteomes" id="UP000659654"/>
    </source>
</evidence>
<protein>
    <submittedName>
        <fullName evidence="3">(pine wood nematode) hypothetical protein</fullName>
    </submittedName>
</protein>
<feature type="compositionally biased region" description="Basic and acidic residues" evidence="2">
    <location>
        <begin position="249"/>
        <end position="258"/>
    </location>
</feature>
<evidence type="ECO:0000313" key="5">
    <source>
        <dbReference type="Proteomes" id="UP000095284"/>
    </source>
</evidence>
<organism evidence="5 7">
    <name type="scientific">Bursaphelenchus xylophilus</name>
    <name type="common">Pinewood nematode worm</name>
    <name type="synonym">Aphelenchoides xylophilus</name>
    <dbReference type="NCBI Taxonomy" id="6326"/>
    <lineage>
        <taxon>Eukaryota</taxon>
        <taxon>Metazoa</taxon>
        <taxon>Ecdysozoa</taxon>
        <taxon>Nematoda</taxon>
        <taxon>Chromadorea</taxon>
        <taxon>Rhabditida</taxon>
        <taxon>Tylenchina</taxon>
        <taxon>Tylenchomorpha</taxon>
        <taxon>Aphelenchoidea</taxon>
        <taxon>Aphelenchoididae</taxon>
        <taxon>Bursaphelenchus</taxon>
    </lineage>
</organism>
<keyword evidence="1" id="KW-0175">Coiled coil</keyword>
<dbReference type="Proteomes" id="UP000582659">
    <property type="component" value="Unassembled WGS sequence"/>
</dbReference>
<dbReference type="SMR" id="A0A1I7S305"/>
<reference evidence="4" key="2">
    <citation type="submission" date="2020-08" db="EMBL/GenBank/DDBJ databases">
        <authorList>
            <person name="Kikuchi T."/>
        </authorList>
    </citation>
    <scope>NUCLEOTIDE SEQUENCE</scope>
    <source>
        <strain evidence="3">Ka4C1</strain>
    </source>
</reference>
<dbReference type="Proteomes" id="UP000659654">
    <property type="component" value="Unassembled WGS sequence"/>
</dbReference>
<dbReference type="WBParaSite" id="BXY_0738500.1">
    <property type="protein sequence ID" value="BXY_0738500.1"/>
    <property type="gene ID" value="BXY_0738500"/>
</dbReference>
<sequence>MINPQTPSSSSQSRLLKTFSKKESKCASVKSKDTLIARLKQENSELRDENFQLRRRLGETEETDKQRINLIVSDRMLQKVTHITAKHHRCLDFLQKMTMDFEKTQEELNALKMSCIATGALKATKACDVMDRKLLLDRYSTDLQSLEEEPFFDSFIKKPSIQSFTEPDVDDGSFVTNLPGTLRVEPNELSRTFDTVKDDKNGMAASTSFSTNDENRESLINPSFTPPAEVEHKFLQSPGRSKWINVVERRKENIRPPELEAPSQRPKRRAAPSALKEKSLKGKMRRQ</sequence>
<evidence type="ECO:0000313" key="4">
    <source>
        <dbReference type="EMBL" id="CAG9116052.1"/>
    </source>
</evidence>